<accession>A0A242A6T3</accession>
<protein>
    <recommendedName>
        <fullName evidence="3">Phage minor capsid protein 2</fullName>
    </recommendedName>
</protein>
<sequence>MSITPKQLDIQAAYIQDAYMALEDELIKMLIRQLNAPTRTLLTKSTQLRWKLEKMNQLNMLNDKTITEIVEQTSSYSYEQMRKLVIDMGFEVVKDFDGQVYKQTGSVLVNGMEDTLESIFNQQWLEIDNHVNQTLINTNYPNNPLSKAYQQVLNDIVAKVTTGLITPEEAFRKGIYEWVDRGIMSSFIDKGGREWSLERYVRMVLRTTTHRTFNDLRLKRGLEHGIVTAIMSEHPAARPACAHIQGGWVLLVPTAEAPAELQHIKSIHDHGYGTPSGTQGINCMHRLYIQIYDPMIVIEKKYNAKEAIDNAEIVAKQRKMEVAIRNAKKRLNAAKELGDKEGELYFSKLVRKRQASLREYIAEHKTLLHRDYSREQVYSPVSGSDKAHWQNIIDQDKSEYKRVAELNASNLPNSLEDFRRIKYNESEEFARLERRTRTLGEIESKSWSLEFKNKTREAYDEFLKQGFEFSSHALSRFVQRSDITVEYASVILNKRPNYVQADGRKVWYFDGNTFILNDTETEVVTYVFRKNPKADWKEL</sequence>
<evidence type="ECO:0000313" key="2">
    <source>
        <dbReference type="Proteomes" id="UP000195043"/>
    </source>
</evidence>
<evidence type="ECO:0000313" key="1">
    <source>
        <dbReference type="EMBL" id="OTN76734.1"/>
    </source>
</evidence>
<proteinExistence type="predicted"/>
<dbReference type="InterPro" id="IPR009319">
    <property type="entry name" value="Phage_A118_VSP1"/>
</dbReference>
<keyword evidence="2" id="KW-1185">Reference proteome</keyword>
<organism evidence="1 2">
    <name type="scientific">Candidatus Enterococcus testudinis</name>
    <dbReference type="NCBI Taxonomy" id="1834191"/>
    <lineage>
        <taxon>Bacteria</taxon>
        <taxon>Bacillati</taxon>
        <taxon>Bacillota</taxon>
        <taxon>Bacilli</taxon>
        <taxon>Lactobacillales</taxon>
        <taxon>Enterococcaceae</taxon>
        <taxon>Enterococcus</taxon>
    </lineage>
</organism>
<dbReference type="GO" id="GO:0005198">
    <property type="term" value="F:structural molecule activity"/>
    <property type="evidence" value="ECO:0007669"/>
    <property type="project" value="InterPro"/>
</dbReference>
<comment type="caution">
    <text evidence="1">The sequence shown here is derived from an EMBL/GenBank/DDBJ whole genome shotgun (WGS) entry which is preliminary data.</text>
</comment>
<dbReference type="RefSeq" id="WP_086274699.1">
    <property type="nucleotide sequence ID" value="NZ_NGKU01000001.1"/>
</dbReference>
<dbReference type="Pfam" id="PF06152">
    <property type="entry name" value="Phage_min_cap2"/>
    <property type="match status" value="1"/>
</dbReference>
<gene>
    <name evidence="1" type="ORF">A5886_001813</name>
</gene>
<dbReference type="Proteomes" id="UP000195043">
    <property type="component" value="Unassembled WGS sequence"/>
</dbReference>
<reference evidence="1 2" key="1">
    <citation type="submission" date="2017-05" db="EMBL/GenBank/DDBJ databases">
        <title>The Genome Sequence of Enterococcus sp. 8G7_MSG3316.</title>
        <authorList>
            <consortium name="The Broad Institute Genomics Platform"/>
            <consortium name="The Broad Institute Genomic Center for Infectious Diseases"/>
            <person name="Earl A."/>
            <person name="Manson A."/>
            <person name="Schwartman J."/>
            <person name="Gilmore M."/>
            <person name="Abouelleil A."/>
            <person name="Cao P."/>
            <person name="Chapman S."/>
            <person name="Cusick C."/>
            <person name="Shea T."/>
            <person name="Young S."/>
            <person name="Neafsey D."/>
            <person name="Nusbaum C."/>
            <person name="Birren B."/>
        </authorList>
    </citation>
    <scope>NUCLEOTIDE SEQUENCE [LARGE SCALE GENOMIC DNA]</scope>
    <source>
        <strain evidence="1 2">8G7_MSG3316</strain>
    </source>
</reference>
<dbReference type="EMBL" id="NGKU01000001">
    <property type="protein sequence ID" value="OTN76734.1"/>
    <property type="molecule type" value="Genomic_DNA"/>
</dbReference>
<dbReference type="AlphaFoldDB" id="A0A242A6T3"/>
<name>A0A242A6T3_9ENTE</name>
<dbReference type="STRING" id="1834191.A5886_001813"/>
<dbReference type="OrthoDB" id="3197444at2"/>
<evidence type="ECO:0008006" key="3">
    <source>
        <dbReference type="Google" id="ProtNLM"/>
    </source>
</evidence>